<dbReference type="CDD" id="cd06346">
    <property type="entry name" value="PBP1_ABC_ligand_binding-like"/>
    <property type="match status" value="1"/>
</dbReference>
<reference evidence="4 5" key="1">
    <citation type="submission" date="2018-08" db="EMBL/GenBank/DDBJ databases">
        <title>Meiothermus roseus NBRC 110900 genome sequencing project.</title>
        <authorList>
            <person name="Da Costa M.S."/>
            <person name="Albuquerque L."/>
            <person name="Raposo P."/>
            <person name="Froufe H.J.C."/>
            <person name="Barroso C.S."/>
            <person name="Egas C."/>
        </authorList>
    </citation>
    <scope>NUCLEOTIDE SEQUENCE [LARGE SCALE GENOMIC DNA]</scope>
    <source>
        <strain evidence="4 5">NBRC 110900</strain>
    </source>
</reference>
<proteinExistence type="inferred from homology"/>
<dbReference type="InterPro" id="IPR051010">
    <property type="entry name" value="BCAA_transport"/>
</dbReference>
<dbReference type="AlphaFoldDB" id="A0A399EJ80"/>
<dbReference type="Gene3D" id="3.40.50.2300">
    <property type="match status" value="2"/>
</dbReference>
<gene>
    <name evidence="4" type="primary">braC_3</name>
    <name evidence="4" type="ORF">Mrose_02762</name>
</gene>
<dbReference type="RefSeq" id="WP_119279243.1">
    <property type="nucleotide sequence ID" value="NZ_QWLA01000062.1"/>
</dbReference>
<dbReference type="InterPro" id="IPR028082">
    <property type="entry name" value="Peripla_BP_I"/>
</dbReference>
<protein>
    <submittedName>
        <fullName evidence="4">Leucine-, isoleucine-, valine-, threonine-, and alanine-binding protein</fullName>
    </submittedName>
</protein>
<dbReference type="PANTHER" id="PTHR30483">
    <property type="entry name" value="LEUCINE-SPECIFIC-BINDING PROTEIN"/>
    <property type="match status" value="1"/>
</dbReference>
<sequence length="438" mass="47262">MDKKPTRSEARRIGRRALLKGLVGGLIGFSFVRAQTRPPVVRVGTLFDYTGALAEFGPPFRRSADLCARQINEAAQAVFGGPILELIHEDSGTTASVGIDRARKLVEVDRVPAIIGSLASGVTVPVAESVTVPARVLQISPASTSPLISALPDNDYLFRTTASDALQGVVAAQLTRGELVPGYRFNTVSTIYVNNPYGQGLSEVFARAFERRGGKVLAQVPHPEEPKPTYRAELERALAGRPEVLLCISYPGQATVYLKEAIEIFRYTSFQFVDGTKSEDIIKAIGPQVLEGKLGTAPGSDPEWGGFRRFAEAYQAAHGERPPLPFMDATYDAVAVVGLAIVHAISLGITDRARITGTVLRDRLRLVAGPPGQVVGVGEFRRAFELLKNRQVINYSGAAGEVDFDQNGDVVTPVEIWRYAGGTMHTVSIRRAGEIPRA</sequence>
<dbReference type="OrthoDB" id="7337537at2"/>
<dbReference type="Pfam" id="PF13458">
    <property type="entry name" value="Peripla_BP_6"/>
    <property type="match status" value="1"/>
</dbReference>
<evidence type="ECO:0000256" key="2">
    <source>
        <dbReference type="ARBA" id="ARBA00022729"/>
    </source>
</evidence>
<evidence type="ECO:0000313" key="4">
    <source>
        <dbReference type="EMBL" id="RIH84175.1"/>
    </source>
</evidence>
<accession>A0A399EJ80</accession>
<name>A0A399EJ80_9DEIN</name>
<keyword evidence="2" id="KW-0732">Signal</keyword>
<dbReference type="EMBL" id="QWLA01000062">
    <property type="protein sequence ID" value="RIH84175.1"/>
    <property type="molecule type" value="Genomic_DNA"/>
</dbReference>
<feature type="domain" description="Leucine-binding protein" evidence="3">
    <location>
        <begin position="41"/>
        <end position="356"/>
    </location>
</feature>
<keyword evidence="5" id="KW-1185">Reference proteome</keyword>
<evidence type="ECO:0000259" key="3">
    <source>
        <dbReference type="Pfam" id="PF13458"/>
    </source>
</evidence>
<evidence type="ECO:0000313" key="5">
    <source>
        <dbReference type="Proteomes" id="UP000265341"/>
    </source>
</evidence>
<organism evidence="4 5">
    <name type="scientific">Calidithermus roseus</name>
    <dbReference type="NCBI Taxonomy" id="1644118"/>
    <lineage>
        <taxon>Bacteria</taxon>
        <taxon>Thermotogati</taxon>
        <taxon>Deinococcota</taxon>
        <taxon>Deinococci</taxon>
        <taxon>Thermales</taxon>
        <taxon>Thermaceae</taxon>
        <taxon>Calidithermus</taxon>
    </lineage>
</organism>
<dbReference type="SUPFAM" id="SSF53822">
    <property type="entry name" value="Periplasmic binding protein-like I"/>
    <property type="match status" value="1"/>
</dbReference>
<dbReference type="PANTHER" id="PTHR30483:SF6">
    <property type="entry name" value="PERIPLASMIC BINDING PROTEIN OF ABC TRANSPORTER FOR NATURAL AMINO ACIDS"/>
    <property type="match status" value="1"/>
</dbReference>
<comment type="caution">
    <text evidence="4">The sequence shown here is derived from an EMBL/GenBank/DDBJ whole genome shotgun (WGS) entry which is preliminary data.</text>
</comment>
<comment type="similarity">
    <text evidence="1">Belongs to the leucine-binding protein family.</text>
</comment>
<dbReference type="Proteomes" id="UP000265341">
    <property type="component" value="Unassembled WGS sequence"/>
</dbReference>
<evidence type="ECO:0000256" key="1">
    <source>
        <dbReference type="ARBA" id="ARBA00010062"/>
    </source>
</evidence>
<dbReference type="InterPro" id="IPR028081">
    <property type="entry name" value="Leu-bd"/>
</dbReference>